<reference evidence="2" key="1">
    <citation type="submission" date="2021-12" db="EMBL/GenBank/DDBJ databases">
        <authorList>
            <person name="King R."/>
        </authorList>
    </citation>
    <scope>NUCLEOTIDE SEQUENCE</scope>
</reference>
<accession>A0A9P0FF55</accession>
<dbReference type="Proteomes" id="UP001154078">
    <property type="component" value="Chromosome 2"/>
</dbReference>
<evidence type="ECO:0000313" key="3">
    <source>
        <dbReference type="Proteomes" id="UP001154078"/>
    </source>
</evidence>
<keyword evidence="3" id="KW-1185">Reference proteome</keyword>
<feature type="compositionally biased region" description="Basic and acidic residues" evidence="1">
    <location>
        <begin position="56"/>
        <end position="65"/>
    </location>
</feature>
<feature type="region of interest" description="Disordered" evidence="1">
    <location>
        <begin position="1"/>
        <end position="80"/>
    </location>
</feature>
<gene>
    <name evidence="2" type="ORF">MELIAE_LOCUS4007</name>
</gene>
<protein>
    <submittedName>
        <fullName evidence="2">Uncharacterized protein</fullName>
    </submittedName>
</protein>
<evidence type="ECO:0000256" key="1">
    <source>
        <dbReference type="SAM" id="MobiDB-lite"/>
    </source>
</evidence>
<feature type="compositionally biased region" description="Polar residues" evidence="1">
    <location>
        <begin position="38"/>
        <end position="48"/>
    </location>
</feature>
<evidence type="ECO:0000313" key="2">
    <source>
        <dbReference type="EMBL" id="CAH0551392.1"/>
    </source>
</evidence>
<name>A0A9P0FF55_BRAAE</name>
<dbReference type="EMBL" id="OV121133">
    <property type="protein sequence ID" value="CAH0551392.1"/>
    <property type="molecule type" value="Genomic_DNA"/>
</dbReference>
<dbReference type="PANTHER" id="PTHR33480:SF1">
    <property type="entry name" value="TYR RECOMBINASE DOMAIN-CONTAINING PROTEIN"/>
    <property type="match status" value="1"/>
</dbReference>
<sequence length="645" mass="73970">MGYSPTDDVFIFQPENKDVSEEIPALLNEPDIPLMPNKEQSNASSPATSFDDDLNDKDYQLDEKSNSNSSNPESEVDEDDLDVVNQGKITILQDIQINKPNVPRTTKSISSRLKDQILAKTRQVMCIFGEENTVSKNFVRHLTRRHSSEKEVGNILRQPLNSKARKAALASLRKETTFELFLDGTTVPARRFITGCSEKSNDTDYYPCTGCKGLYKKSYLRRHVKLCTEVTSRDKVSSAVSKSQTFAACQLDQTNTTVRLEVKDKVFDLMRGDNIAFVAKKDLLTTYFGNSYLKKHRKEKSAYTCSNKMREFARLLIECRVLLNNPNFDMQTLLHPSHFDAIVMAARKLAGYDPAKKSFNAPSLALHYGGNLKTLCDELYHLALKQTKGFNRETETERTAFLKDVKKINQLVSTRWNIKMASLANKDLQEKKWSKPLLVPLVSDVKIFREQTYRIARECVKAFLNDKDIENDYKTLVECVLALLIIFNRRRIGDVQYMKISHYNNGHRSNFKDFENALSATEKVLAIRYKRVLNSGKGSRAVVVLPEDIDEFIKMLLKRRHKYFSEENDYLFSIPGRKVKWGKGDLAIRNLTKRMTLENPDAMTSNKLRKQIATVMQILSLSKGNIKQFSNFMGHTVKTHEEFYE</sequence>
<dbReference type="PANTHER" id="PTHR33480">
    <property type="entry name" value="SET DOMAIN-CONTAINING PROTEIN-RELATED"/>
    <property type="match status" value="1"/>
</dbReference>
<dbReference type="AlphaFoldDB" id="A0A9P0FF55"/>
<organism evidence="2 3">
    <name type="scientific">Brassicogethes aeneus</name>
    <name type="common">Rape pollen beetle</name>
    <name type="synonym">Meligethes aeneus</name>
    <dbReference type="NCBI Taxonomy" id="1431903"/>
    <lineage>
        <taxon>Eukaryota</taxon>
        <taxon>Metazoa</taxon>
        <taxon>Ecdysozoa</taxon>
        <taxon>Arthropoda</taxon>
        <taxon>Hexapoda</taxon>
        <taxon>Insecta</taxon>
        <taxon>Pterygota</taxon>
        <taxon>Neoptera</taxon>
        <taxon>Endopterygota</taxon>
        <taxon>Coleoptera</taxon>
        <taxon>Polyphaga</taxon>
        <taxon>Cucujiformia</taxon>
        <taxon>Nitidulidae</taxon>
        <taxon>Meligethinae</taxon>
        <taxon>Brassicogethes</taxon>
    </lineage>
</organism>
<proteinExistence type="predicted"/>
<dbReference type="OrthoDB" id="6753065at2759"/>